<dbReference type="InParanoid" id="A0A2T0GT81"/>
<sequence>MRVLVIGGGIGGLAVAKGLLDRGHRVRVYEHADRLRDGGAGVTIWSNGTAALRGLGVSLEGIGRRLHSLRAMTAGGRLLWEADLDEVTERLGSPTVEVPRSELLNRLAATLPREIFRFGRKCVGVREFADHVIADFADGDSEIGDVVIGADGQRSVVRRTVLGGEPARLTGWASWQGLTHSELPIAHGYQTLNIAGREGHCGLIPAGGGLLHWWFDMPWEEGRPRLTVADLRSVFSGWPEPVEALLESVTDEDLGFFPHIRHQVPKVWGGPRTTLIGDAAHAMPPAVAQAANQTMEDAWLLSRALSLVDGWPEPMLRDYERQRRPRVAKVSRTAALTSAQRRTPLQRIGKFPRWIATRSQVISLRSGSNVLSGLSRPSVRMGMA</sequence>
<evidence type="ECO:0000256" key="2">
    <source>
        <dbReference type="ARBA" id="ARBA00023033"/>
    </source>
</evidence>
<name>A0A2T0GT81_ACTMO</name>
<dbReference type="STRING" id="1050202.GCA_000384035_00018"/>
<proteinExistence type="predicted"/>
<dbReference type="GO" id="GO:0071949">
    <property type="term" value="F:FAD binding"/>
    <property type="evidence" value="ECO:0007669"/>
    <property type="project" value="InterPro"/>
</dbReference>
<dbReference type="InterPro" id="IPR050493">
    <property type="entry name" value="FAD-dep_Monooxygenase_BioMet"/>
</dbReference>
<gene>
    <name evidence="4" type="ORF">CEP50_16350</name>
</gene>
<protein>
    <submittedName>
        <fullName evidence="4">Salicylate monooxygenase</fullName>
    </submittedName>
</protein>
<dbReference type="InterPro" id="IPR002938">
    <property type="entry name" value="FAD-bd"/>
</dbReference>
<feature type="domain" description="FAD-binding" evidence="3">
    <location>
        <begin position="2"/>
        <end position="332"/>
    </location>
</feature>
<dbReference type="Proteomes" id="UP000239352">
    <property type="component" value="Unassembled WGS sequence"/>
</dbReference>
<evidence type="ECO:0000259" key="3">
    <source>
        <dbReference type="Pfam" id="PF01494"/>
    </source>
</evidence>
<dbReference type="SUPFAM" id="SSF51905">
    <property type="entry name" value="FAD/NAD(P)-binding domain"/>
    <property type="match status" value="1"/>
</dbReference>
<keyword evidence="5" id="KW-1185">Reference proteome</keyword>
<dbReference type="PANTHER" id="PTHR13789">
    <property type="entry name" value="MONOOXYGENASE"/>
    <property type="match status" value="1"/>
</dbReference>
<dbReference type="Pfam" id="PF01494">
    <property type="entry name" value="FAD_binding_3"/>
    <property type="match status" value="1"/>
</dbReference>
<dbReference type="InterPro" id="IPR036188">
    <property type="entry name" value="FAD/NAD-bd_sf"/>
</dbReference>
<dbReference type="GO" id="GO:0004497">
    <property type="term" value="F:monooxygenase activity"/>
    <property type="evidence" value="ECO:0007669"/>
    <property type="project" value="UniProtKB-KW"/>
</dbReference>
<dbReference type="RefSeq" id="WP_106114822.1">
    <property type="nucleotide sequence ID" value="NZ_PVSR01000037.1"/>
</dbReference>
<evidence type="ECO:0000313" key="4">
    <source>
        <dbReference type="EMBL" id="PRW62243.1"/>
    </source>
</evidence>
<dbReference type="Gene3D" id="3.50.50.60">
    <property type="entry name" value="FAD/NAD(P)-binding domain"/>
    <property type="match status" value="1"/>
</dbReference>
<dbReference type="EMBL" id="PVSR01000037">
    <property type="protein sequence ID" value="PRW62243.1"/>
    <property type="molecule type" value="Genomic_DNA"/>
</dbReference>
<organism evidence="4 5">
    <name type="scientific">Actinopolyspora mortivallis</name>
    <dbReference type="NCBI Taxonomy" id="33906"/>
    <lineage>
        <taxon>Bacteria</taxon>
        <taxon>Bacillati</taxon>
        <taxon>Actinomycetota</taxon>
        <taxon>Actinomycetes</taxon>
        <taxon>Actinopolysporales</taxon>
        <taxon>Actinopolysporaceae</taxon>
        <taxon>Actinopolyspora</taxon>
    </lineage>
</organism>
<dbReference type="PANTHER" id="PTHR13789:SF309">
    <property type="entry name" value="PUTATIVE (AFU_ORTHOLOGUE AFUA_6G14510)-RELATED"/>
    <property type="match status" value="1"/>
</dbReference>
<evidence type="ECO:0000313" key="5">
    <source>
        <dbReference type="Proteomes" id="UP000239352"/>
    </source>
</evidence>
<dbReference type="AlphaFoldDB" id="A0A2T0GT81"/>
<evidence type="ECO:0000256" key="1">
    <source>
        <dbReference type="ARBA" id="ARBA00023002"/>
    </source>
</evidence>
<accession>A0A2T0GT81</accession>
<keyword evidence="1" id="KW-0560">Oxidoreductase</keyword>
<dbReference type="PRINTS" id="PR00420">
    <property type="entry name" value="RNGMNOXGNASE"/>
</dbReference>
<comment type="caution">
    <text evidence="4">The sequence shown here is derived from an EMBL/GenBank/DDBJ whole genome shotgun (WGS) entry which is preliminary data.</text>
</comment>
<keyword evidence="2 4" id="KW-0503">Monooxygenase</keyword>
<reference evidence="4 5" key="1">
    <citation type="submission" date="2018-03" db="EMBL/GenBank/DDBJ databases">
        <title>Actinopolyspora mortivallis from Sahara, screening for active biomolecules.</title>
        <authorList>
            <person name="Selama O."/>
            <person name="Wellington E.M.H."/>
            <person name="Hacene H."/>
        </authorList>
    </citation>
    <scope>NUCLEOTIDE SEQUENCE [LARGE SCALE GENOMIC DNA]</scope>
    <source>
        <strain evidence="4 5">M5A</strain>
    </source>
</reference>